<protein>
    <recommendedName>
        <fullName evidence="4">CCHC-type domain-containing protein</fullName>
    </recommendedName>
</protein>
<accession>A0AAD8H6Q8</accession>
<dbReference type="EMBL" id="JAUIZM010000010">
    <property type="protein sequence ID" value="KAK1360597.1"/>
    <property type="molecule type" value="Genomic_DNA"/>
</dbReference>
<name>A0AAD8H6Q8_9APIA</name>
<organism evidence="2 3">
    <name type="scientific">Heracleum sosnowskyi</name>
    <dbReference type="NCBI Taxonomy" id="360622"/>
    <lineage>
        <taxon>Eukaryota</taxon>
        <taxon>Viridiplantae</taxon>
        <taxon>Streptophyta</taxon>
        <taxon>Embryophyta</taxon>
        <taxon>Tracheophyta</taxon>
        <taxon>Spermatophyta</taxon>
        <taxon>Magnoliopsida</taxon>
        <taxon>eudicotyledons</taxon>
        <taxon>Gunneridae</taxon>
        <taxon>Pentapetalae</taxon>
        <taxon>asterids</taxon>
        <taxon>campanulids</taxon>
        <taxon>Apiales</taxon>
        <taxon>Apiaceae</taxon>
        <taxon>Apioideae</taxon>
        <taxon>apioid superclade</taxon>
        <taxon>Tordylieae</taxon>
        <taxon>Tordyliinae</taxon>
        <taxon>Heracleum</taxon>
    </lineage>
</organism>
<evidence type="ECO:0000313" key="3">
    <source>
        <dbReference type="Proteomes" id="UP001237642"/>
    </source>
</evidence>
<dbReference type="AlphaFoldDB" id="A0AAD8H6Q8"/>
<keyword evidence="3" id="KW-1185">Reference proteome</keyword>
<feature type="compositionally biased region" description="Polar residues" evidence="1">
    <location>
        <begin position="95"/>
        <end position="114"/>
    </location>
</feature>
<feature type="compositionally biased region" description="Acidic residues" evidence="1">
    <location>
        <begin position="45"/>
        <end position="54"/>
    </location>
</feature>
<dbReference type="SUPFAM" id="SSF57756">
    <property type="entry name" value="Retrovirus zinc finger-like domains"/>
    <property type="match status" value="1"/>
</dbReference>
<dbReference type="Proteomes" id="UP001237642">
    <property type="component" value="Unassembled WGS sequence"/>
</dbReference>
<gene>
    <name evidence="2" type="ORF">POM88_045071</name>
</gene>
<evidence type="ECO:0000313" key="2">
    <source>
        <dbReference type="EMBL" id="KAK1360597.1"/>
    </source>
</evidence>
<evidence type="ECO:0000256" key="1">
    <source>
        <dbReference type="SAM" id="MobiDB-lite"/>
    </source>
</evidence>
<evidence type="ECO:0008006" key="4">
    <source>
        <dbReference type="Google" id="ProtNLM"/>
    </source>
</evidence>
<dbReference type="GO" id="GO:0008270">
    <property type="term" value="F:zinc ion binding"/>
    <property type="evidence" value="ECO:0007669"/>
    <property type="project" value="InterPro"/>
</dbReference>
<feature type="region of interest" description="Disordered" evidence="1">
    <location>
        <begin position="38"/>
        <end position="114"/>
    </location>
</feature>
<sequence>MGRVMHCAICSERGHKRGKCPNKPADYDENATRIRAPKRKQMTEQEAEVDEEIERAEREKETGEAQMALHRLASRPSSHGTCRRGRPKIPVKSGAGQSMLSKPQEINTISCRKL</sequence>
<proteinExistence type="predicted"/>
<comment type="caution">
    <text evidence="2">The sequence shown here is derived from an EMBL/GenBank/DDBJ whole genome shotgun (WGS) entry which is preliminary data.</text>
</comment>
<reference evidence="2" key="2">
    <citation type="submission" date="2023-05" db="EMBL/GenBank/DDBJ databases">
        <authorList>
            <person name="Schelkunov M.I."/>
        </authorList>
    </citation>
    <scope>NUCLEOTIDE SEQUENCE</scope>
    <source>
        <strain evidence="2">Hsosn_3</strain>
        <tissue evidence="2">Leaf</tissue>
    </source>
</reference>
<dbReference type="GO" id="GO:0003676">
    <property type="term" value="F:nucleic acid binding"/>
    <property type="evidence" value="ECO:0007669"/>
    <property type="project" value="InterPro"/>
</dbReference>
<dbReference type="InterPro" id="IPR036875">
    <property type="entry name" value="Znf_CCHC_sf"/>
</dbReference>
<reference evidence="2" key="1">
    <citation type="submission" date="2023-02" db="EMBL/GenBank/DDBJ databases">
        <title>Genome of toxic invasive species Heracleum sosnowskyi carries increased number of genes despite the absence of recent whole-genome duplications.</title>
        <authorList>
            <person name="Schelkunov M."/>
            <person name="Shtratnikova V."/>
            <person name="Makarenko M."/>
            <person name="Klepikova A."/>
            <person name="Omelchenko D."/>
            <person name="Novikova G."/>
            <person name="Obukhova E."/>
            <person name="Bogdanov V."/>
            <person name="Penin A."/>
            <person name="Logacheva M."/>
        </authorList>
    </citation>
    <scope>NUCLEOTIDE SEQUENCE</scope>
    <source>
        <strain evidence="2">Hsosn_3</strain>
        <tissue evidence="2">Leaf</tissue>
    </source>
</reference>